<comment type="cofactor">
    <cofactor evidence="1">
        <name>Mg(2+)</name>
        <dbReference type="ChEBI" id="CHEBI:18420"/>
    </cofactor>
</comment>
<dbReference type="NCBIfam" id="TIGR01509">
    <property type="entry name" value="HAD-SF-IA-v3"/>
    <property type="match status" value="1"/>
</dbReference>
<evidence type="ECO:0000256" key="3">
    <source>
        <dbReference type="ARBA" id="ARBA00022842"/>
    </source>
</evidence>
<dbReference type="SUPFAM" id="SSF56784">
    <property type="entry name" value="HAD-like"/>
    <property type="match status" value="1"/>
</dbReference>
<dbReference type="SFLD" id="SFLDG01135">
    <property type="entry name" value="C1.5.6:_HAD__Beta-PGM__Phospha"/>
    <property type="match status" value="1"/>
</dbReference>
<proteinExistence type="predicted"/>
<dbReference type="NCBIfam" id="TIGR01549">
    <property type="entry name" value="HAD-SF-IA-v1"/>
    <property type="match status" value="1"/>
</dbReference>
<dbReference type="PANTHER" id="PTHR46470">
    <property type="entry name" value="N-ACYLNEURAMINATE-9-PHOSPHATASE"/>
    <property type="match status" value="1"/>
</dbReference>
<dbReference type="PRINTS" id="PR00413">
    <property type="entry name" value="HADHALOGNASE"/>
</dbReference>
<dbReference type="Proteomes" id="UP000520814">
    <property type="component" value="Unassembled WGS sequence"/>
</dbReference>
<comment type="caution">
    <text evidence="4">The sequence shown here is derived from an EMBL/GenBank/DDBJ whole genome shotgun (WGS) entry which is preliminary data.</text>
</comment>
<dbReference type="GO" id="GO:0009231">
    <property type="term" value="P:riboflavin biosynthetic process"/>
    <property type="evidence" value="ECO:0007669"/>
    <property type="project" value="TreeGrafter"/>
</dbReference>
<dbReference type="EMBL" id="JACHGW010000004">
    <property type="protein sequence ID" value="MBB6052679.1"/>
    <property type="molecule type" value="Genomic_DNA"/>
</dbReference>
<organism evidence="4 5">
    <name type="scientific">Armatimonas rosea</name>
    <dbReference type="NCBI Taxonomy" id="685828"/>
    <lineage>
        <taxon>Bacteria</taxon>
        <taxon>Bacillati</taxon>
        <taxon>Armatimonadota</taxon>
        <taxon>Armatimonadia</taxon>
        <taxon>Armatimonadales</taxon>
        <taxon>Armatimonadaceae</taxon>
        <taxon>Armatimonas</taxon>
    </lineage>
</organism>
<keyword evidence="5" id="KW-1185">Reference proteome</keyword>
<keyword evidence="3" id="KW-0460">Magnesium</keyword>
<dbReference type="Pfam" id="PF00702">
    <property type="entry name" value="Hydrolase"/>
    <property type="match status" value="1"/>
</dbReference>
<dbReference type="RefSeq" id="WP_184202162.1">
    <property type="nucleotide sequence ID" value="NZ_JACHGW010000004.1"/>
</dbReference>
<evidence type="ECO:0000256" key="2">
    <source>
        <dbReference type="ARBA" id="ARBA00022801"/>
    </source>
</evidence>
<dbReference type="AlphaFoldDB" id="A0A7W9SVG0"/>
<dbReference type="InterPro" id="IPR023214">
    <property type="entry name" value="HAD_sf"/>
</dbReference>
<dbReference type="SFLD" id="SFLDG01129">
    <property type="entry name" value="C1.5:_HAD__Beta-PGM__Phosphata"/>
    <property type="match status" value="1"/>
</dbReference>
<gene>
    <name evidence="4" type="ORF">HNQ39_004500</name>
</gene>
<evidence type="ECO:0000313" key="4">
    <source>
        <dbReference type="EMBL" id="MBB6052679.1"/>
    </source>
</evidence>
<dbReference type="Gene3D" id="3.40.50.1000">
    <property type="entry name" value="HAD superfamily/HAD-like"/>
    <property type="match status" value="1"/>
</dbReference>
<accession>A0A7W9SVG0</accession>
<reference evidence="4 5" key="1">
    <citation type="submission" date="2020-08" db="EMBL/GenBank/DDBJ databases">
        <title>Genomic Encyclopedia of Type Strains, Phase IV (KMG-IV): sequencing the most valuable type-strain genomes for metagenomic binning, comparative biology and taxonomic classification.</title>
        <authorList>
            <person name="Goeker M."/>
        </authorList>
    </citation>
    <scope>NUCLEOTIDE SEQUENCE [LARGE SCALE GENOMIC DNA]</scope>
    <source>
        <strain evidence="4 5">DSM 23562</strain>
    </source>
</reference>
<protein>
    <submittedName>
        <fullName evidence="4">HAD superfamily hydrolase (TIGR01549 family)</fullName>
    </submittedName>
</protein>
<evidence type="ECO:0000313" key="5">
    <source>
        <dbReference type="Proteomes" id="UP000520814"/>
    </source>
</evidence>
<evidence type="ECO:0000256" key="1">
    <source>
        <dbReference type="ARBA" id="ARBA00001946"/>
    </source>
</evidence>
<name>A0A7W9SVG0_ARMRO</name>
<dbReference type="InterPro" id="IPR036412">
    <property type="entry name" value="HAD-like_sf"/>
</dbReference>
<dbReference type="Gene3D" id="1.20.120.710">
    <property type="entry name" value="Haloacid dehalogenase hydrolase-like domain"/>
    <property type="match status" value="1"/>
</dbReference>
<keyword evidence="2 4" id="KW-0378">Hydrolase</keyword>
<sequence>MIRAVLFDLDDTLCDDTGQMFESIREVAGLVPGGDPEAIADGYWRISHRFWTYEIHTRPPEPLESIRELLWKQTLDEAGVAHAPAQLKLLAARYGEAREKTPPPFPDAEHTLAQLKARGLKLGMVTNGVSESHTGKLARLGLGHFFDTVLMPDLTGFAKPDPRQFHLACERLGVLPEHTAHIGDSLVSDIGGARGAGLTAIWYNPENKPRPESATEPHHTVQTLAELLEITG</sequence>
<dbReference type="PANTHER" id="PTHR46470:SF4">
    <property type="entry name" value="5-AMINO-6-(5-PHOSPHO-D-RIBITYLAMINO)URACIL PHOSPHATASE YIGB"/>
    <property type="match status" value="1"/>
</dbReference>
<dbReference type="InterPro" id="IPR006439">
    <property type="entry name" value="HAD-SF_hydro_IA"/>
</dbReference>
<dbReference type="InterPro" id="IPR051400">
    <property type="entry name" value="HAD-like_hydrolase"/>
</dbReference>
<dbReference type="SFLD" id="SFLDS00003">
    <property type="entry name" value="Haloacid_Dehalogenase"/>
    <property type="match status" value="1"/>
</dbReference>
<dbReference type="GO" id="GO:0016787">
    <property type="term" value="F:hydrolase activity"/>
    <property type="evidence" value="ECO:0007669"/>
    <property type="project" value="UniProtKB-KW"/>
</dbReference>